<dbReference type="PANTHER" id="PTHR11021:SF0">
    <property type="entry name" value="SMALL NUCLEAR RIBONUCLEOPROTEIN F"/>
    <property type="match status" value="1"/>
</dbReference>
<evidence type="ECO:0000256" key="5">
    <source>
        <dbReference type="ARBA" id="ARBA00022884"/>
    </source>
</evidence>
<dbReference type="GO" id="GO:0034715">
    <property type="term" value="C:pICln-Sm protein complex"/>
    <property type="evidence" value="ECO:0007669"/>
    <property type="project" value="TreeGrafter"/>
</dbReference>
<sequence length="88" mass="9761">MSVVPVNPQPFLNDLTGQEVLVRLKWGTLELKGRLQSVDTFMNLRLDHCEEWQAGNFKGALGDVLIRCNNVLYVRAASSSGAGEELED</sequence>
<dbReference type="EMBL" id="GG675180">
    <property type="protein sequence ID" value="EER13523.1"/>
    <property type="molecule type" value="Genomic_DNA"/>
</dbReference>
<dbReference type="Pfam" id="PF01423">
    <property type="entry name" value="LSM"/>
    <property type="match status" value="1"/>
</dbReference>
<dbReference type="InterPro" id="IPR034100">
    <property type="entry name" value="Sm_F"/>
</dbReference>
<keyword evidence="4 10" id="KW-0747">Spliceosome</keyword>
<evidence type="ECO:0000259" key="11">
    <source>
        <dbReference type="PROSITE" id="PS52002"/>
    </source>
</evidence>
<comment type="similarity">
    <text evidence="2 10">Belongs to the snRNP Sm proteins family. SmF/LSm6 subfamily.</text>
</comment>
<dbReference type="CDD" id="cd01722">
    <property type="entry name" value="Sm_F"/>
    <property type="match status" value="1"/>
</dbReference>
<reference evidence="12 13" key="1">
    <citation type="submission" date="2008-07" db="EMBL/GenBank/DDBJ databases">
        <authorList>
            <person name="El-Sayed N."/>
            <person name="Caler E."/>
            <person name="Inman J."/>
            <person name="Amedeo P."/>
            <person name="Hass B."/>
            <person name="Wortman J."/>
        </authorList>
    </citation>
    <scope>NUCLEOTIDE SEQUENCE [LARGE SCALE GENOMIC DNA]</scope>
    <source>
        <strain evidence="13">ATCC 50983 / TXsc</strain>
    </source>
</reference>
<evidence type="ECO:0000256" key="3">
    <source>
        <dbReference type="ARBA" id="ARBA00022664"/>
    </source>
</evidence>
<evidence type="ECO:0000256" key="9">
    <source>
        <dbReference type="ARBA" id="ARBA00030144"/>
    </source>
</evidence>
<dbReference type="GO" id="GO:0003723">
    <property type="term" value="F:RNA binding"/>
    <property type="evidence" value="ECO:0007669"/>
    <property type="project" value="UniProtKB-UniRule"/>
</dbReference>
<organism evidence="13">
    <name type="scientific">Perkinsus marinus (strain ATCC 50983 / TXsc)</name>
    <dbReference type="NCBI Taxonomy" id="423536"/>
    <lineage>
        <taxon>Eukaryota</taxon>
        <taxon>Sar</taxon>
        <taxon>Alveolata</taxon>
        <taxon>Perkinsozoa</taxon>
        <taxon>Perkinsea</taxon>
        <taxon>Perkinsida</taxon>
        <taxon>Perkinsidae</taxon>
        <taxon>Perkinsus</taxon>
    </lineage>
</organism>
<keyword evidence="3 10" id="KW-0507">mRNA processing</keyword>
<keyword evidence="7 10" id="KW-0539">Nucleus</keyword>
<evidence type="ECO:0000256" key="10">
    <source>
        <dbReference type="PIRNR" id="PIRNR006609"/>
    </source>
</evidence>
<evidence type="ECO:0000256" key="7">
    <source>
        <dbReference type="ARBA" id="ARBA00023242"/>
    </source>
</evidence>
<evidence type="ECO:0000313" key="13">
    <source>
        <dbReference type="Proteomes" id="UP000007800"/>
    </source>
</evidence>
<evidence type="ECO:0000256" key="2">
    <source>
        <dbReference type="ARBA" id="ARBA00007927"/>
    </source>
</evidence>
<dbReference type="PANTHER" id="PTHR11021">
    <property type="entry name" value="SMALL NUCLEAR RIBONUCLEOPROTEIN F SNRNP-F"/>
    <property type="match status" value="1"/>
</dbReference>
<evidence type="ECO:0000256" key="8">
    <source>
        <dbReference type="ARBA" id="ARBA00023274"/>
    </source>
</evidence>
<dbReference type="InterPro" id="IPR016487">
    <property type="entry name" value="Lsm6/sSmF"/>
</dbReference>
<dbReference type="PROSITE" id="PS52002">
    <property type="entry name" value="SM"/>
    <property type="match status" value="1"/>
</dbReference>
<evidence type="ECO:0000256" key="4">
    <source>
        <dbReference type="ARBA" id="ARBA00022728"/>
    </source>
</evidence>
<dbReference type="Proteomes" id="UP000007800">
    <property type="component" value="Unassembled WGS sequence"/>
</dbReference>
<dbReference type="InterPro" id="IPR010920">
    <property type="entry name" value="LSM_dom_sf"/>
</dbReference>
<dbReference type="Gene3D" id="2.30.30.100">
    <property type="match status" value="1"/>
</dbReference>
<dbReference type="GeneID" id="9042264"/>
<keyword evidence="8 10" id="KW-0687">Ribonucleoprotein</keyword>
<dbReference type="GO" id="GO:0071013">
    <property type="term" value="C:catalytic step 2 spliceosome"/>
    <property type="evidence" value="ECO:0007669"/>
    <property type="project" value="TreeGrafter"/>
</dbReference>
<keyword evidence="13" id="KW-1185">Reference proteome</keyword>
<evidence type="ECO:0000313" key="12">
    <source>
        <dbReference type="EMBL" id="EER13523.1"/>
    </source>
</evidence>
<keyword evidence="5 10" id="KW-0694">RNA-binding</keyword>
<dbReference type="FunCoup" id="C5KPX6">
    <property type="interactions" value="761"/>
</dbReference>
<dbReference type="OrthoDB" id="409625at2759"/>
<dbReference type="GO" id="GO:0000398">
    <property type="term" value="P:mRNA splicing, via spliceosome"/>
    <property type="evidence" value="ECO:0007669"/>
    <property type="project" value="InterPro"/>
</dbReference>
<proteinExistence type="inferred from homology"/>
<evidence type="ECO:0000256" key="6">
    <source>
        <dbReference type="ARBA" id="ARBA00023187"/>
    </source>
</evidence>
<feature type="domain" description="Sm" evidence="11">
    <location>
        <begin position="7"/>
        <end position="80"/>
    </location>
</feature>
<accession>C5KPX6</accession>
<dbReference type="RefSeq" id="XP_002781728.1">
    <property type="nucleotide sequence ID" value="XM_002781682.1"/>
</dbReference>
<dbReference type="PIRSF" id="PIRSF006609">
    <property type="entry name" value="snRNP_SmF"/>
    <property type="match status" value="1"/>
</dbReference>
<dbReference type="GO" id="GO:0005685">
    <property type="term" value="C:U1 snRNP"/>
    <property type="evidence" value="ECO:0007669"/>
    <property type="project" value="TreeGrafter"/>
</dbReference>
<evidence type="ECO:0000256" key="1">
    <source>
        <dbReference type="ARBA" id="ARBA00004123"/>
    </source>
</evidence>
<dbReference type="InParanoid" id="C5KPX6"/>
<dbReference type="InterPro" id="IPR047575">
    <property type="entry name" value="Sm"/>
</dbReference>
<comment type="subcellular location">
    <subcellularLocation>
        <location evidence="1 10">Nucleus</location>
    </subcellularLocation>
</comment>
<dbReference type="SMART" id="SM00651">
    <property type="entry name" value="Sm"/>
    <property type="match status" value="1"/>
</dbReference>
<name>C5KPX6_PERM5</name>
<gene>
    <name evidence="12" type="ORF">Pmar_PMAR000110</name>
</gene>
<protein>
    <recommendedName>
        <fullName evidence="9">Sm protein F</fullName>
    </recommendedName>
</protein>
<dbReference type="InterPro" id="IPR001163">
    <property type="entry name" value="Sm_dom_euk/arc"/>
</dbReference>
<dbReference type="SUPFAM" id="SSF50182">
    <property type="entry name" value="Sm-like ribonucleoproteins"/>
    <property type="match status" value="1"/>
</dbReference>
<keyword evidence="6 10" id="KW-0508">mRNA splicing</keyword>
<dbReference type="OMA" id="GYMNVQL"/>
<dbReference type="AlphaFoldDB" id="C5KPX6"/>